<feature type="non-terminal residue" evidence="1">
    <location>
        <position position="1"/>
    </location>
</feature>
<comment type="caution">
    <text evidence="1">The sequence shown here is derived from an EMBL/GenBank/DDBJ whole genome shotgun (WGS) entry which is preliminary data.</text>
</comment>
<dbReference type="EMBL" id="BTSX01000006">
    <property type="protein sequence ID" value="GMT03364.1"/>
    <property type="molecule type" value="Genomic_DNA"/>
</dbReference>
<organism evidence="1 2">
    <name type="scientific">Pristionchus entomophagus</name>
    <dbReference type="NCBI Taxonomy" id="358040"/>
    <lineage>
        <taxon>Eukaryota</taxon>
        <taxon>Metazoa</taxon>
        <taxon>Ecdysozoa</taxon>
        <taxon>Nematoda</taxon>
        <taxon>Chromadorea</taxon>
        <taxon>Rhabditida</taxon>
        <taxon>Rhabditina</taxon>
        <taxon>Diplogasteromorpha</taxon>
        <taxon>Diplogasteroidea</taxon>
        <taxon>Neodiplogasteridae</taxon>
        <taxon>Pristionchus</taxon>
    </lineage>
</organism>
<evidence type="ECO:0000313" key="1">
    <source>
        <dbReference type="EMBL" id="GMT03364.1"/>
    </source>
</evidence>
<dbReference type="Proteomes" id="UP001432027">
    <property type="component" value="Unassembled WGS sequence"/>
</dbReference>
<reference evidence="1" key="1">
    <citation type="submission" date="2023-10" db="EMBL/GenBank/DDBJ databases">
        <title>Genome assembly of Pristionchus species.</title>
        <authorList>
            <person name="Yoshida K."/>
            <person name="Sommer R.J."/>
        </authorList>
    </citation>
    <scope>NUCLEOTIDE SEQUENCE</scope>
    <source>
        <strain evidence="1">RS0144</strain>
    </source>
</reference>
<keyword evidence="2" id="KW-1185">Reference proteome</keyword>
<accession>A0AAV5U918</accession>
<protein>
    <submittedName>
        <fullName evidence="1">Uncharacterized protein</fullName>
    </submittedName>
</protein>
<proteinExistence type="predicted"/>
<feature type="non-terminal residue" evidence="1">
    <location>
        <position position="93"/>
    </location>
</feature>
<evidence type="ECO:0000313" key="2">
    <source>
        <dbReference type="Proteomes" id="UP001432027"/>
    </source>
</evidence>
<gene>
    <name evidence="1" type="ORF">PENTCL1PPCAC_25539</name>
</gene>
<sequence length="93" mass="10506">QISLQRHEVRSVHVAVLRNEHVPFVRKLMGCPTSCHYSPDVSCSEQHTGNGENPRCEASVETVGEISEVAPPLDLALDEGSRRRYRMDEVHRL</sequence>
<dbReference type="AlphaFoldDB" id="A0AAV5U918"/>
<name>A0AAV5U918_9BILA</name>